<keyword evidence="1" id="KW-0472">Membrane</keyword>
<keyword evidence="1" id="KW-0812">Transmembrane</keyword>
<reference evidence="2 3" key="2">
    <citation type="submission" date="2010-03" db="EMBL/GenBank/DDBJ databases">
        <authorList>
            <person name="Pajon A."/>
        </authorList>
    </citation>
    <scope>NUCLEOTIDE SEQUENCE [LARGE SCALE GENOMIC DNA]</scope>
    <source>
        <strain evidence="2 3">SGP1</strain>
    </source>
</reference>
<dbReference type="Proteomes" id="UP000008957">
    <property type="component" value="Chromosome"/>
</dbReference>
<evidence type="ECO:0000256" key="1">
    <source>
        <dbReference type="SAM" id="Phobius"/>
    </source>
</evidence>
<keyword evidence="3" id="KW-1185">Reference proteome</keyword>
<protein>
    <recommendedName>
        <fullName evidence="4">Haemolysin XhlA</fullName>
    </recommendedName>
</protein>
<evidence type="ECO:0008006" key="4">
    <source>
        <dbReference type="Google" id="ProtNLM"/>
    </source>
</evidence>
<sequence>MERLIETMRGIVGALNAHGLGLGDGVSLVDRLARLETRLDHLEKTLNNTQKILVGLAISVLTLLIKMAIEGLLKR</sequence>
<evidence type="ECO:0000313" key="3">
    <source>
        <dbReference type="Proteomes" id="UP000008957"/>
    </source>
</evidence>
<proteinExistence type="predicted"/>
<gene>
    <name evidence="2" type="ORF">SY1_15940</name>
</gene>
<organism evidence="2 3">
    <name type="scientific">Fretibacterium fastidiosum</name>
    <dbReference type="NCBI Taxonomy" id="651822"/>
    <lineage>
        <taxon>Bacteria</taxon>
        <taxon>Thermotogati</taxon>
        <taxon>Synergistota</taxon>
        <taxon>Synergistia</taxon>
        <taxon>Synergistales</taxon>
        <taxon>Aminobacteriaceae</taxon>
        <taxon>Fretibacterium</taxon>
    </lineage>
</organism>
<feature type="transmembrane region" description="Helical" evidence="1">
    <location>
        <begin position="52"/>
        <end position="73"/>
    </location>
</feature>
<accession>A0AB94IXW8</accession>
<reference evidence="3" key="1">
    <citation type="submission" date="2010-03" db="EMBL/GenBank/DDBJ databases">
        <title>The genome sequence of Synergistetes sp. SGP1.</title>
        <authorList>
            <consortium name="metaHIT consortium -- http://www.metahit.eu/"/>
            <person name="Pajon A."/>
            <person name="Turner K."/>
            <person name="Parkhill J."/>
            <person name="Wade W."/>
            <person name="Vartoukian S."/>
        </authorList>
    </citation>
    <scope>NUCLEOTIDE SEQUENCE [LARGE SCALE GENOMIC DNA]</scope>
    <source>
        <strain evidence="3">SGP1</strain>
    </source>
</reference>
<dbReference type="EMBL" id="FP929056">
    <property type="protein sequence ID" value="CBL28580.1"/>
    <property type="molecule type" value="Genomic_DNA"/>
</dbReference>
<dbReference type="KEGG" id="sbr:SY1_15940"/>
<keyword evidence="1" id="KW-1133">Transmembrane helix</keyword>
<name>A0AB94IXW8_9BACT</name>
<evidence type="ECO:0000313" key="2">
    <source>
        <dbReference type="EMBL" id="CBL28580.1"/>
    </source>
</evidence>
<dbReference type="RefSeq" id="WP_015556727.1">
    <property type="nucleotide sequence ID" value="NC_021038.1"/>
</dbReference>
<dbReference type="AlphaFoldDB" id="A0AB94IXW8"/>